<evidence type="ECO:0000256" key="8">
    <source>
        <dbReference type="RuleBase" id="RU363041"/>
    </source>
</evidence>
<dbReference type="STRING" id="406100.SAMN04488052_10621"/>
<evidence type="ECO:0000256" key="5">
    <source>
        <dbReference type="ARBA" id="ARBA00022692"/>
    </source>
</evidence>
<evidence type="ECO:0000256" key="1">
    <source>
        <dbReference type="ARBA" id="ARBA00004651"/>
    </source>
</evidence>
<dbReference type="GO" id="GO:0005886">
    <property type="term" value="C:plasma membrane"/>
    <property type="evidence" value="ECO:0007669"/>
    <property type="project" value="UniProtKB-SubCell"/>
</dbReference>
<reference evidence="9 10" key="1">
    <citation type="submission" date="2016-10" db="EMBL/GenBank/DDBJ databases">
        <authorList>
            <person name="de Groot N.N."/>
        </authorList>
    </citation>
    <scope>NUCLEOTIDE SEQUENCE [LARGE SCALE GENOMIC DNA]</scope>
    <source>
        <strain evidence="9 10">CGMCC 1.6291</strain>
    </source>
</reference>
<evidence type="ECO:0000313" key="10">
    <source>
        <dbReference type="Proteomes" id="UP000199657"/>
    </source>
</evidence>
<name>A0A1H8U9L4_9GAMM</name>
<proteinExistence type="inferred from homology"/>
<gene>
    <name evidence="9" type="ORF">SAMN04488052_10621</name>
</gene>
<sequence>MELPLSLGEWALASAVILAGSLLQGAIGFGLGMVGAPLLYLIQPALIPGAMVVAGMCLPVLILMRDWRAVHFPDAGWAVVGQVPGAALGGLVLGVVAQDMLGLVFGSLVLLAVVLSLAGGVASPRPPHLFGAGGLAGLMATTTSIGGPPLALAFQRFSGARLRGTLSAVFVPGGVIVLTALALAGHFGLAELIMGVSLLPAIALGFLGSGRVARWLDRDWLRPAVLGVSAAAAVGAILSAL</sequence>
<dbReference type="RefSeq" id="WP_091644669.1">
    <property type="nucleotide sequence ID" value="NZ_FOEG01000006.1"/>
</dbReference>
<keyword evidence="7 8" id="KW-0472">Membrane</keyword>
<dbReference type="InterPro" id="IPR002781">
    <property type="entry name" value="TM_pro_TauE-like"/>
</dbReference>
<feature type="transmembrane region" description="Helical" evidence="8">
    <location>
        <begin position="75"/>
        <end position="96"/>
    </location>
</feature>
<dbReference type="InterPro" id="IPR052017">
    <property type="entry name" value="TSUP"/>
</dbReference>
<dbReference type="OrthoDB" id="5472127at2"/>
<feature type="transmembrane region" description="Helical" evidence="8">
    <location>
        <begin position="38"/>
        <end position="63"/>
    </location>
</feature>
<feature type="transmembrane region" description="Helical" evidence="8">
    <location>
        <begin position="166"/>
        <end position="183"/>
    </location>
</feature>
<keyword evidence="10" id="KW-1185">Reference proteome</keyword>
<keyword evidence="6 8" id="KW-1133">Transmembrane helix</keyword>
<organism evidence="9 10">
    <name type="scientific">Aquisalimonas asiatica</name>
    <dbReference type="NCBI Taxonomy" id="406100"/>
    <lineage>
        <taxon>Bacteria</taxon>
        <taxon>Pseudomonadati</taxon>
        <taxon>Pseudomonadota</taxon>
        <taxon>Gammaproteobacteria</taxon>
        <taxon>Chromatiales</taxon>
        <taxon>Ectothiorhodospiraceae</taxon>
        <taxon>Aquisalimonas</taxon>
    </lineage>
</organism>
<feature type="transmembrane region" description="Helical" evidence="8">
    <location>
        <begin position="189"/>
        <end position="208"/>
    </location>
</feature>
<dbReference type="Proteomes" id="UP000199657">
    <property type="component" value="Unassembled WGS sequence"/>
</dbReference>
<dbReference type="AlphaFoldDB" id="A0A1H8U9L4"/>
<feature type="transmembrane region" description="Helical" evidence="8">
    <location>
        <begin position="129"/>
        <end position="154"/>
    </location>
</feature>
<evidence type="ECO:0000256" key="7">
    <source>
        <dbReference type="ARBA" id="ARBA00023136"/>
    </source>
</evidence>
<dbReference type="PANTHER" id="PTHR30269">
    <property type="entry name" value="TRANSMEMBRANE PROTEIN YFCA"/>
    <property type="match status" value="1"/>
</dbReference>
<protein>
    <recommendedName>
        <fullName evidence="8">Probable membrane transporter protein</fullName>
    </recommendedName>
</protein>
<evidence type="ECO:0000256" key="2">
    <source>
        <dbReference type="ARBA" id="ARBA00009142"/>
    </source>
</evidence>
<feature type="transmembrane region" description="Helical" evidence="8">
    <location>
        <begin position="12"/>
        <end position="31"/>
    </location>
</feature>
<evidence type="ECO:0000256" key="6">
    <source>
        <dbReference type="ARBA" id="ARBA00022989"/>
    </source>
</evidence>
<evidence type="ECO:0000256" key="4">
    <source>
        <dbReference type="ARBA" id="ARBA00022475"/>
    </source>
</evidence>
<comment type="subcellular location">
    <subcellularLocation>
        <location evidence="1 8">Cell membrane</location>
        <topology evidence="1 8">Multi-pass membrane protein</topology>
    </subcellularLocation>
</comment>
<keyword evidence="3" id="KW-0813">Transport</keyword>
<accession>A0A1H8U9L4</accession>
<evidence type="ECO:0000313" key="9">
    <source>
        <dbReference type="EMBL" id="SEO99909.1"/>
    </source>
</evidence>
<comment type="similarity">
    <text evidence="2 8">Belongs to the 4-toluene sulfonate uptake permease (TSUP) (TC 2.A.102) family.</text>
</comment>
<evidence type="ECO:0000256" key="3">
    <source>
        <dbReference type="ARBA" id="ARBA00022448"/>
    </source>
</evidence>
<dbReference type="PANTHER" id="PTHR30269:SF37">
    <property type="entry name" value="MEMBRANE TRANSPORTER PROTEIN"/>
    <property type="match status" value="1"/>
</dbReference>
<keyword evidence="4 8" id="KW-1003">Cell membrane</keyword>
<keyword evidence="5 8" id="KW-0812">Transmembrane</keyword>
<dbReference type="EMBL" id="FOEG01000006">
    <property type="protein sequence ID" value="SEO99909.1"/>
    <property type="molecule type" value="Genomic_DNA"/>
</dbReference>
<feature type="transmembrane region" description="Helical" evidence="8">
    <location>
        <begin position="103"/>
        <end position="123"/>
    </location>
</feature>
<feature type="transmembrane region" description="Helical" evidence="8">
    <location>
        <begin position="220"/>
        <end position="240"/>
    </location>
</feature>
<dbReference type="Pfam" id="PF01925">
    <property type="entry name" value="TauE"/>
    <property type="match status" value="1"/>
</dbReference>